<comment type="caution">
    <text evidence="13">The sequence shown here is derived from an EMBL/GenBank/DDBJ whole genome shotgun (WGS) entry which is preliminary data.</text>
</comment>
<reference evidence="13" key="1">
    <citation type="journal article" date="2015" name="Int. J. Syst. Evol. Microbiol.">
        <title>Rhizobium oryzicola sp. nov., potential plant-growth-promoting endophytic bacteria isolated from rice roots.</title>
        <authorList>
            <person name="Zhang X.X."/>
            <person name="Gao J.S."/>
            <person name="Cao Y.H."/>
            <person name="Sheirdil R.A."/>
            <person name="Wang X.C."/>
            <person name="Zhang L."/>
        </authorList>
    </citation>
    <scope>NUCLEOTIDE SEQUENCE</scope>
    <source>
        <strain evidence="13">05753</strain>
    </source>
</reference>
<keyword evidence="10 11" id="KW-0472">Membrane</keyword>
<keyword evidence="9" id="KW-0443">Lipid metabolism</keyword>
<evidence type="ECO:0000256" key="4">
    <source>
        <dbReference type="ARBA" id="ARBA00022519"/>
    </source>
</evidence>
<evidence type="ECO:0000256" key="8">
    <source>
        <dbReference type="ARBA" id="ARBA00022989"/>
    </source>
</evidence>
<keyword evidence="2" id="KW-1003">Cell membrane</keyword>
<evidence type="ECO:0000256" key="9">
    <source>
        <dbReference type="ARBA" id="ARBA00023098"/>
    </source>
</evidence>
<evidence type="ECO:0000256" key="3">
    <source>
        <dbReference type="ARBA" id="ARBA00022516"/>
    </source>
</evidence>
<keyword evidence="3" id="KW-0444">Lipid biosynthesis</keyword>
<keyword evidence="14" id="KW-1185">Reference proteome</keyword>
<accession>A0ABT8SSQ3</accession>
<dbReference type="PANTHER" id="PTHR30561:SF9">
    <property type="entry name" value="4-AMINO-4-DEOXY-L-ARABINOSE-PHOSPHOUNDECAPRENOL FLIPPASE SUBUNIT ARNF-RELATED"/>
    <property type="match status" value="1"/>
</dbReference>
<feature type="domain" description="EamA" evidence="12">
    <location>
        <begin position="44"/>
        <end position="112"/>
    </location>
</feature>
<feature type="transmembrane region" description="Helical" evidence="11">
    <location>
        <begin position="70"/>
        <end position="90"/>
    </location>
</feature>
<dbReference type="PANTHER" id="PTHR30561">
    <property type="entry name" value="SMR FAMILY PROTON-DEPENDENT DRUG EFFLUX TRANSPORTER SUGE"/>
    <property type="match status" value="1"/>
</dbReference>
<organism evidence="13 14">
    <name type="scientific">Rhizobium oryzicola</name>
    <dbReference type="NCBI Taxonomy" id="1232668"/>
    <lineage>
        <taxon>Bacteria</taxon>
        <taxon>Pseudomonadati</taxon>
        <taxon>Pseudomonadota</taxon>
        <taxon>Alphaproteobacteria</taxon>
        <taxon>Hyphomicrobiales</taxon>
        <taxon>Rhizobiaceae</taxon>
        <taxon>Rhizobium/Agrobacterium group</taxon>
        <taxon>Rhizobium</taxon>
    </lineage>
</organism>
<evidence type="ECO:0000256" key="11">
    <source>
        <dbReference type="SAM" id="Phobius"/>
    </source>
</evidence>
<feature type="transmembrane region" description="Helical" evidence="11">
    <location>
        <begin position="96"/>
        <end position="116"/>
    </location>
</feature>
<reference evidence="13" key="2">
    <citation type="submission" date="2023-07" db="EMBL/GenBank/DDBJ databases">
        <authorList>
            <person name="Sun H."/>
        </authorList>
    </citation>
    <scope>NUCLEOTIDE SEQUENCE</scope>
    <source>
        <strain evidence="13">05753</strain>
    </source>
</reference>
<feature type="transmembrane region" description="Helical" evidence="11">
    <location>
        <begin position="43"/>
        <end position="63"/>
    </location>
</feature>
<evidence type="ECO:0000313" key="14">
    <source>
        <dbReference type="Proteomes" id="UP001169006"/>
    </source>
</evidence>
<dbReference type="InterPro" id="IPR000620">
    <property type="entry name" value="EamA_dom"/>
</dbReference>
<dbReference type="Proteomes" id="UP001169006">
    <property type="component" value="Unassembled WGS sequence"/>
</dbReference>
<gene>
    <name evidence="13" type="ORF">Q2T52_04560</name>
</gene>
<sequence length="117" mass="12327">MSDALSLSMLGLIAFCVLTETGREVCFKHAATTHSGIRSVLNPIAGLGMVFWFVELVAWSRVLQTAPLSIAFPIMALSYVAIAVAGAAFFNETINLRHALGIFLVTAGVVCVGVTGL</sequence>
<evidence type="ECO:0000313" key="13">
    <source>
        <dbReference type="EMBL" id="MDO1581361.1"/>
    </source>
</evidence>
<dbReference type="Pfam" id="PF00892">
    <property type="entry name" value="EamA"/>
    <property type="match status" value="1"/>
</dbReference>
<name>A0ABT8SSQ3_9HYPH</name>
<dbReference type="SUPFAM" id="SSF103481">
    <property type="entry name" value="Multidrug resistance efflux transporter EmrE"/>
    <property type="match status" value="1"/>
</dbReference>
<dbReference type="InterPro" id="IPR000390">
    <property type="entry name" value="Small_drug/metabolite_transptr"/>
</dbReference>
<evidence type="ECO:0000256" key="5">
    <source>
        <dbReference type="ARBA" id="ARBA00022556"/>
    </source>
</evidence>
<keyword evidence="8 11" id="KW-1133">Transmembrane helix</keyword>
<dbReference type="InterPro" id="IPR037185">
    <property type="entry name" value="EmrE-like"/>
</dbReference>
<keyword evidence="6 11" id="KW-0812">Transmembrane</keyword>
<evidence type="ECO:0000256" key="1">
    <source>
        <dbReference type="ARBA" id="ARBA00004651"/>
    </source>
</evidence>
<dbReference type="EMBL" id="JAUKWQ010000001">
    <property type="protein sequence ID" value="MDO1581361.1"/>
    <property type="molecule type" value="Genomic_DNA"/>
</dbReference>
<evidence type="ECO:0000256" key="6">
    <source>
        <dbReference type="ARBA" id="ARBA00022692"/>
    </source>
</evidence>
<protein>
    <submittedName>
        <fullName evidence="13">EamA family transporter</fullName>
    </submittedName>
</protein>
<evidence type="ECO:0000256" key="10">
    <source>
        <dbReference type="ARBA" id="ARBA00023136"/>
    </source>
</evidence>
<keyword evidence="5" id="KW-0441">Lipid A biosynthesis</keyword>
<dbReference type="Gene3D" id="1.10.3730.20">
    <property type="match status" value="1"/>
</dbReference>
<proteinExistence type="predicted"/>
<dbReference type="RefSeq" id="WP_302075472.1">
    <property type="nucleotide sequence ID" value="NZ_JAUKWQ010000001.1"/>
</dbReference>
<evidence type="ECO:0000259" key="12">
    <source>
        <dbReference type="Pfam" id="PF00892"/>
    </source>
</evidence>
<comment type="subcellular location">
    <subcellularLocation>
        <location evidence="1">Cell membrane</location>
        <topology evidence="1">Multi-pass membrane protein</topology>
    </subcellularLocation>
</comment>
<evidence type="ECO:0000256" key="2">
    <source>
        <dbReference type="ARBA" id="ARBA00022475"/>
    </source>
</evidence>
<keyword evidence="4" id="KW-0997">Cell inner membrane</keyword>
<evidence type="ECO:0000256" key="7">
    <source>
        <dbReference type="ARBA" id="ARBA00022985"/>
    </source>
</evidence>
<keyword evidence="7" id="KW-0448">Lipopolysaccharide biosynthesis</keyword>